<evidence type="ECO:0000256" key="4">
    <source>
        <dbReference type="ARBA" id="ARBA00023163"/>
    </source>
</evidence>
<dbReference type="SUPFAM" id="SSF46785">
    <property type="entry name" value="Winged helix' DNA-binding domain"/>
    <property type="match status" value="1"/>
</dbReference>
<dbReference type="PATRIC" id="fig|159743.3.peg.3861"/>
<evidence type="ECO:0000259" key="5">
    <source>
        <dbReference type="PROSITE" id="PS50931"/>
    </source>
</evidence>
<evidence type="ECO:0000256" key="2">
    <source>
        <dbReference type="ARBA" id="ARBA00023015"/>
    </source>
</evidence>
<dbReference type="EMBL" id="JTHP01000036">
    <property type="protein sequence ID" value="KJD44400.1"/>
    <property type="molecule type" value="Genomic_DNA"/>
</dbReference>
<dbReference type="Gene3D" id="3.40.190.290">
    <property type="match status" value="1"/>
</dbReference>
<evidence type="ECO:0000256" key="3">
    <source>
        <dbReference type="ARBA" id="ARBA00023125"/>
    </source>
</evidence>
<dbReference type="InterPro" id="IPR036388">
    <property type="entry name" value="WH-like_DNA-bd_sf"/>
</dbReference>
<evidence type="ECO:0000313" key="7">
    <source>
        <dbReference type="Proteomes" id="UP000032534"/>
    </source>
</evidence>
<dbReference type="RefSeq" id="WP_044647311.1">
    <property type="nucleotide sequence ID" value="NZ_JTHP01000036.1"/>
</dbReference>
<dbReference type="InterPro" id="IPR005119">
    <property type="entry name" value="LysR_subst-bd"/>
</dbReference>
<dbReference type="PRINTS" id="PR00039">
    <property type="entry name" value="HTHLYSR"/>
</dbReference>
<dbReference type="AlphaFoldDB" id="A0A0D7WZ15"/>
<dbReference type="InterPro" id="IPR036390">
    <property type="entry name" value="WH_DNA-bd_sf"/>
</dbReference>
<dbReference type="GO" id="GO:0000976">
    <property type="term" value="F:transcription cis-regulatory region binding"/>
    <property type="evidence" value="ECO:0007669"/>
    <property type="project" value="TreeGrafter"/>
</dbReference>
<dbReference type="PROSITE" id="PS50931">
    <property type="entry name" value="HTH_LYSR"/>
    <property type="match status" value="1"/>
</dbReference>
<reference evidence="6 7" key="1">
    <citation type="submission" date="2014-11" db="EMBL/GenBank/DDBJ databases">
        <title>Draft Genome Sequences of Paenibacillus polymyxa NRRL B-30509 and Paenibacillus terrae NRRL B-30644, Strains from a Poultry Environment that Produce Tridecaptin A and Paenicidins.</title>
        <authorList>
            <person name="van Belkum M.J."/>
            <person name="Lohans C.T."/>
            <person name="Vederas J.C."/>
        </authorList>
    </citation>
    <scope>NUCLEOTIDE SEQUENCE [LARGE SCALE GENOMIC DNA]</scope>
    <source>
        <strain evidence="6 7">NRRL B-30644</strain>
    </source>
</reference>
<keyword evidence="7" id="KW-1185">Reference proteome</keyword>
<keyword evidence="3" id="KW-0238">DNA-binding</keyword>
<evidence type="ECO:0000256" key="1">
    <source>
        <dbReference type="ARBA" id="ARBA00009437"/>
    </source>
</evidence>
<accession>A0A0D7WZ15</accession>
<gene>
    <name evidence="6" type="ORF">QD47_17375</name>
</gene>
<dbReference type="Gene3D" id="1.10.10.10">
    <property type="entry name" value="Winged helix-like DNA-binding domain superfamily/Winged helix DNA-binding domain"/>
    <property type="match status" value="1"/>
</dbReference>
<feature type="domain" description="HTH lysR-type" evidence="5">
    <location>
        <begin position="1"/>
        <end position="60"/>
    </location>
</feature>
<dbReference type="PANTHER" id="PTHR30126:SF64">
    <property type="entry name" value="HTH-TYPE TRANSCRIPTIONAL REGULATOR CITR"/>
    <property type="match status" value="1"/>
</dbReference>
<evidence type="ECO:0000313" key="6">
    <source>
        <dbReference type="EMBL" id="KJD44400.1"/>
    </source>
</evidence>
<dbReference type="Proteomes" id="UP000032534">
    <property type="component" value="Unassembled WGS sequence"/>
</dbReference>
<keyword evidence="4" id="KW-0804">Transcription</keyword>
<sequence length="297" mass="33696">MDINYELYKIFYITVKAGSMSNAAKELFTSQSAVSQSIKSLENKLGGQLFHRRAQGVSLTVEGEALFQYVEQSYELLQAAERKFSELRNLDAGQLRIAVSTTACSNFLMQYLERFSLAYPNIEIYIKDQSTHSTIKQLESGEVDIGIINLNGSRDSLTVIGKIEIQDCFVVSERFKEICDKPIFLKELVVNYPIILMQKGLNTRKYIDNFFTSYGLKVIPKVELSTMELLIEFAKKGLGISCVIEDFVRSDLDQQQLFKVPIQETIPKRFLSIAIKKDLPLSSATQRFIELFQSSTG</sequence>
<organism evidence="6 7">
    <name type="scientific">Paenibacillus terrae</name>
    <dbReference type="NCBI Taxonomy" id="159743"/>
    <lineage>
        <taxon>Bacteria</taxon>
        <taxon>Bacillati</taxon>
        <taxon>Bacillota</taxon>
        <taxon>Bacilli</taxon>
        <taxon>Bacillales</taxon>
        <taxon>Paenibacillaceae</taxon>
        <taxon>Paenibacillus</taxon>
    </lineage>
</organism>
<keyword evidence="2" id="KW-0805">Transcription regulation</keyword>
<comment type="similarity">
    <text evidence="1">Belongs to the LysR transcriptional regulatory family.</text>
</comment>
<dbReference type="CDD" id="cd05466">
    <property type="entry name" value="PBP2_LTTR_substrate"/>
    <property type="match status" value="1"/>
</dbReference>
<dbReference type="PANTHER" id="PTHR30126">
    <property type="entry name" value="HTH-TYPE TRANSCRIPTIONAL REGULATOR"/>
    <property type="match status" value="1"/>
</dbReference>
<dbReference type="OrthoDB" id="9778774at2"/>
<dbReference type="SUPFAM" id="SSF53850">
    <property type="entry name" value="Periplasmic binding protein-like II"/>
    <property type="match status" value="1"/>
</dbReference>
<dbReference type="InterPro" id="IPR000847">
    <property type="entry name" value="LysR_HTH_N"/>
</dbReference>
<dbReference type="Pfam" id="PF00126">
    <property type="entry name" value="HTH_1"/>
    <property type="match status" value="1"/>
</dbReference>
<proteinExistence type="inferred from homology"/>
<dbReference type="FunFam" id="1.10.10.10:FF:000001">
    <property type="entry name" value="LysR family transcriptional regulator"/>
    <property type="match status" value="1"/>
</dbReference>
<comment type="caution">
    <text evidence="6">The sequence shown here is derived from an EMBL/GenBank/DDBJ whole genome shotgun (WGS) entry which is preliminary data.</text>
</comment>
<dbReference type="Pfam" id="PF03466">
    <property type="entry name" value="LysR_substrate"/>
    <property type="match status" value="1"/>
</dbReference>
<protein>
    <submittedName>
        <fullName evidence="6">LysR family transcriptional regulator</fullName>
    </submittedName>
</protein>
<name>A0A0D7WZ15_9BACL</name>
<dbReference type="GO" id="GO:0003700">
    <property type="term" value="F:DNA-binding transcription factor activity"/>
    <property type="evidence" value="ECO:0007669"/>
    <property type="project" value="InterPro"/>
</dbReference>